<evidence type="ECO:0000313" key="2">
    <source>
        <dbReference type="Proteomes" id="UP000306192"/>
    </source>
</evidence>
<organism evidence="1 2">
    <name type="scientific">Subtercola vilae</name>
    <dbReference type="NCBI Taxonomy" id="2056433"/>
    <lineage>
        <taxon>Bacteria</taxon>
        <taxon>Bacillati</taxon>
        <taxon>Actinomycetota</taxon>
        <taxon>Actinomycetes</taxon>
        <taxon>Micrococcales</taxon>
        <taxon>Microbacteriaceae</taxon>
        <taxon>Subtercola</taxon>
    </lineage>
</organism>
<reference evidence="1 2" key="1">
    <citation type="journal article" date="2019" name="Microorganisms">
        <title>Systematic Affiliation and Genome Analysis of Subtercola vilae DB165(T) with Particular Emphasis on Cold Adaptation of an Isolate from a High-Altitude Cold Volcano Lake.</title>
        <authorList>
            <person name="Villalobos A.S."/>
            <person name="Wiese J."/>
            <person name="Imhoff J.F."/>
            <person name="Dorador C."/>
            <person name="Keller A."/>
            <person name="Hentschel U."/>
        </authorList>
    </citation>
    <scope>NUCLEOTIDE SEQUENCE [LARGE SCALE GENOMIC DNA]</scope>
    <source>
        <strain evidence="1 2">DB165</strain>
    </source>
</reference>
<keyword evidence="2" id="KW-1185">Reference proteome</keyword>
<protein>
    <recommendedName>
        <fullName evidence="3">Asp23/Gls24 family envelope stress response protein</fullName>
    </recommendedName>
</protein>
<dbReference type="Proteomes" id="UP000306192">
    <property type="component" value="Unassembled WGS sequence"/>
</dbReference>
<comment type="caution">
    <text evidence="1">The sequence shown here is derived from an EMBL/GenBank/DDBJ whole genome shotgun (WGS) entry which is preliminary data.</text>
</comment>
<name>A0A4T2BQ72_9MICO</name>
<dbReference type="EMBL" id="QYRT01000034">
    <property type="protein sequence ID" value="TIH33587.1"/>
    <property type="molecule type" value="Genomic_DNA"/>
</dbReference>
<dbReference type="AlphaFoldDB" id="A0A4T2BQ72"/>
<proteinExistence type="predicted"/>
<evidence type="ECO:0000313" key="1">
    <source>
        <dbReference type="EMBL" id="TIH33587.1"/>
    </source>
</evidence>
<gene>
    <name evidence="1" type="ORF">D4765_14730</name>
</gene>
<evidence type="ECO:0008006" key="3">
    <source>
        <dbReference type="Google" id="ProtNLM"/>
    </source>
</evidence>
<accession>A0A4T2BQ72</accession>
<dbReference type="OrthoDB" id="4953969at2"/>
<sequence length="213" mass="22788">MPVDLEAPDAVLDGFEPADLDGHTIEQLNDYLDAGRQPLDPSIENSPGCQIALSAMLRLREMSRTLLETDVLSEPAPTDTWVSGILNRIGLEARAGRDIPVQHPSPAAKLTLTEGAVRGLIRAAGDTVGGLLIGRVRLVGDVTLAGEPITVLVDASVFWGEPIVAAAARVREAIYAELLKHTELTVASIDVTVHDVHRSRAPEALLVRTDEDD</sequence>